<feature type="region of interest" description="Disordered" evidence="1">
    <location>
        <begin position="16"/>
        <end position="35"/>
    </location>
</feature>
<evidence type="ECO:0000313" key="3">
    <source>
        <dbReference type="Proteomes" id="UP000299102"/>
    </source>
</evidence>
<gene>
    <name evidence="2" type="ORF">EVAR_40681_1</name>
</gene>
<organism evidence="2 3">
    <name type="scientific">Eumeta variegata</name>
    <name type="common">Bagworm moth</name>
    <name type="synonym">Eumeta japonica</name>
    <dbReference type="NCBI Taxonomy" id="151549"/>
    <lineage>
        <taxon>Eukaryota</taxon>
        <taxon>Metazoa</taxon>
        <taxon>Ecdysozoa</taxon>
        <taxon>Arthropoda</taxon>
        <taxon>Hexapoda</taxon>
        <taxon>Insecta</taxon>
        <taxon>Pterygota</taxon>
        <taxon>Neoptera</taxon>
        <taxon>Endopterygota</taxon>
        <taxon>Lepidoptera</taxon>
        <taxon>Glossata</taxon>
        <taxon>Ditrysia</taxon>
        <taxon>Tineoidea</taxon>
        <taxon>Psychidae</taxon>
        <taxon>Oiketicinae</taxon>
        <taxon>Eumeta</taxon>
    </lineage>
</organism>
<accession>A0A4C1X660</accession>
<evidence type="ECO:0000313" key="2">
    <source>
        <dbReference type="EMBL" id="GBP59296.1"/>
    </source>
</evidence>
<dbReference type="EMBL" id="BGZK01000758">
    <property type="protein sequence ID" value="GBP59296.1"/>
    <property type="molecule type" value="Genomic_DNA"/>
</dbReference>
<dbReference type="AlphaFoldDB" id="A0A4C1X660"/>
<protein>
    <submittedName>
        <fullName evidence="2">Uncharacterized protein</fullName>
    </submittedName>
</protein>
<evidence type="ECO:0000256" key="1">
    <source>
        <dbReference type="SAM" id="MobiDB-lite"/>
    </source>
</evidence>
<comment type="caution">
    <text evidence="2">The sequence shown here is derived from an EMBL/GenBank/DDBJ whole genome shotgun (WGS) entry which is preliminary data.</text>
</comment>
<reference evidence="2 3" key="1">
    <citation type="journal article" date="2019" name="Commun. Biol.">
        <title>The bagworm genome reveals a unique fibroin gene that provides high tensile strength.</title>
        <authorList>
            <person name="Kono N."/>
            <person name="Nakamura H."/>
            <person name="Ohtoshi R."/>
            <person name="Tomita M."/>
            <person name="Numata K."/>
            <person name="Arakawa K."/>
        </authorList>
    </citation>
    <scope>NUCLEOTIDE SEQUENCE [LARGE SCALE GENOMIC DNA]</scope>
</reference>
<dbReference type="Proteomes" id="UP000299102">
    <property type="component" value="Unassembled WGS sequence"/>
</dbReference>
<keyword evidence="3" id="KW-1185">Reference proteome</keyword>
<proteinExistence type="predicted"/>
<sequence>MIRALKPVRFPRFARGGRRQPCLESPPRVRTSSAVKDRTRGFRGLASGVWCDNGVKTGLDLTAHIIQTSSQFGASGVPALFSFREL</sequence>
<name>A0A4C1X660_EUMVA</name>